<organism evidence="9 10">
    <name type="scientific">Ceratopteris richardii</name>
    <name type="common">Triangle waterfern</name>
    <dbReference type="NCBI Taxonomy" id="49495"/>
    <lineage>
        <taxon>Eukaryota</taxon>
        <taxon>Viridiplantae</taxon>
        <taxon>Streptophyta</taxon>
        <taxon>Embryophyta</taxon>
        <taxon>Tracheophyta</taxon>
        <taxon>Polypodiopsida</taxon>
        <taxon>Polypodiidae</taxon>
        <taxon>Polypodiales</taxon>
        <taxon>Pteridineae</taxon>
        <taxon>Pteridaceae</taxon>
        <taxon>Parkerioideae</taxon>
        <taxon>Ceratopteris</taxon>
    </lineage>
</organism>
<name>A0A8T2QLX0_CERRI</name>
<dbReference type="GO" id="GO:0043565">
    <property type="term" value="F:sequence-specific DNA binding"/>
    <property type="evidence" value="ECO:0007669"/>
    <property type="project" value="InterPro"/>
</dbReference>
<dbReference type="GO" id="GO:0008270">
    <property type="term" value="F:zinc ion binding"/>
    <property type="evidence" value="ECO:0007669"/>
    <property type="project" value="UniProtKB-KW"/>
</dbReference>
<dbReference type="SUPFAM" id="SSF57716">
    <property type="entry name" value="Glucocorticoid receptor-like (DNA-binding domain)"/>
    <property type="match status" value="1"/>
</dbReference>
<keyword evidence="5" id="KW-0010">Activator</keyword>
<comment type="similarity">
    <text evidence="1">Belongs to the type IV zinc-finger family. Class A subfamily.</text>
</comment>
<feature type="compositionally biased region" description="Basic and acidic residues" evidence="7">
    <location>
        <begin position="332"/>
        <end position="343"/>
    </location>
</feature>
<keyword evidence="4" id="KW-0862">Zinc</keyword>
<evidence type="ECO:0000313" key="9">
    <source>
        <dbReference type="EMBL" id="KAH7284816.1"/>
    </source>
</evidence>
<comment type="caution">
    <text evidence="9">The sequence shown here is derived from an EMBL/GenBank/DDBJ whole genome shotgun (WGS) entry which is preliminary data.</text>
</comment>
<dbReference type="Pfam" id="PF00320">
    <property type="entry name" value="GATA"/>
    <property type="match status" value="1"/>
</dbReference>
<feature type="domain" description="GATA-type" evidence="8">
    <location>
        <begin position="269"/>
        <end position="305"/>
    </location>
</feature>
<keyword evidence="3 6" id="KW-0863">Zinc-finger</keyword>
<keyword evidence="10" id="KW-1185">Reference proteome</keyword>
<dbReference type="GO" id="GO:0030154">
    <property type="term" value="P:cell differentiation"/>
    <property type="evidence" value="ECO:0007669"/>
    <property type="project" value="TreeGrafter"/>
</dbReference>
<dbReference type="InterPro" id="IPR013088">
    <property type="entry name" value="Znf_NHR/GATA"/>
</dbReference>
<dbReference type="InterPro" id="IPR000679">
    <property type="entry name" value="Znf_GATA"/>
</dbReference>
<feature type="region of interest" description="Disordered" evidence="7">
    <location>
        <begin position="328"/>
        <end position="391"/>
    </location>
</feature>
<dbReference type="SMART" id="SM00401">
    <property type="entry name" value="ZnF_GATA"/>
    <property type="match status" value="1"/>
</dbReference>
<gene>
    <name evidence="9" type="ORF">KP509_34G071700</name>
</gene>
<evidence type="ECO:0000313" key="10">
    <source>
        <dbReference type="Proteomes" id="UP000825935"/>
    </source>
</evidence>
<evidence type="ECO:0000256" key="7">
    <source>
        <dbReference type="SAM" id="MobiDB-lite"/>
    </source>
</evidence>
<protein>
    <recommendedName>
        <fullName evidence="8">GATA-type domain-containing protein</fullName>
    </recommendedName>
</protein>
<evidence type="ECO:0000256" key="1">
    <source>
        <dbReference type="ARBA" id="ARBA00005694"/>
    </source>
</evidence>
<reference evidence="9" key="1">
    <citation type="submission" date="2021-08" db="EMBL/GenBank/DDBJ databases">
        <title>WGS assembly of Ceratopteris richardii.</title>
        <authorList>
            <person name="Marchant D.B."/>
            <person name="Chen G."/>
            <person name="Jenkins J."/>
            <person name="Shu S."/>
            <person name="Leebens-Mack J."/>
            <person name="Grimwood J."/>
            <person name="Schmutz J."/>
            <person name="Soltis P."/>
            <person name="Soltis D."/>
            <person name="Chen Z.-H."/>
        </authorList>
    </citation>
    <scope>NUCLEOTIDE SEQUENCE</scope>
    <source>
        <strain evidence="9">Whitten #5841</strain>
        <tissue evidence="9">Leaf</tissue>
    </source>
</reference>
<dbReference type="GO" id="GO:0005634">
    <property type="term" value="C:nucleus"/>
    <property type="evidence" value="ECO:0007669"/>
    <property type="project" value="TreeGrafter"/>
</dbReference>
<dbReference type="CDD" id="cd00202">
    <property type="entry name" value="ZnF_GATA"/>
    <property type="match status" value="1"/>
</dbReference>
<dbReference type="Proteomes" id="UP000825935">
    <property type="component" value="Chromosome 34"/>
</dbReference>
<evidence type="ECO:0000256" key="3">
    <source>
        <dbReference type="ARBA" id="ARBA00022771"/>
    </source>
</evidence>
<evidence type="ECO:0000259" key="8">
    <source>
        <dbReference type="PROSITE" id="PS50114"/>
    </source>
</evidence>
<dbReference type="GO" id="GO:0006355">
    <property type="term" value="P:regulation of DNA-templated transcription"/>
    <property type="evidence" value="ECO:0007669"/>
    <property type="project" value="InterPro"/>
</dbReference>
<dbReference type="PROSITE" id="PS00344">
    <property type="entry name" value="GATA_ZN_FINGER_1"/>
    <property type="match status" value="1"/>
</dbReference>
<evidence type="ECO:0000256" key="2">
    <source>
        <dbReference type="ARBA" id="ARBA00022723"/>
    </source>
</evidence>
<dbReference type="AlphaFoldDB" id="A0A8T2QLX0"/>
<dbReference type="InterPro" id="IPR051140">
    <property type="entry name" value="GATA_TF"/>
</dbReference>
<keyword evidence="2" id="KW-0479">Metal-binding</keyword>
<accession>A0A8T2QLX0</accession>
<evidence type="ECO:0000256" key="6">
    <source>
        <dbReference type="PROSITE-ProRule" id="PRU00094"/>
    </source>
</evidence>
<dbReference type="EMBL" id="CM035439">
    <property type="protein sequence ID" value="KAH7284816.1"/>
    <property type="molecule type" value="Genomic_DNA"/>
</dbReference>
<dbReference type="PANTHER" id="PTHR45658">
    <property type="entry name" value="GATA TRANSCRIPTION FACTOR"/>
    <property type="match status" value="1"/>
</dbReference>
<proteinExistence type="inferred from homology"/>
<feature type="compositionally biased region" description="Pro residues" evidence="7">
    <location>
        <begin position="352"/>
        <end position="364"/>
    </location>
</feature>
<evidence type="ECO:0000256" key="5">
    <source>
        <dbReference type="ARBA" id="ARBA00023159"/>
    </source>
</evidence>
<dbReference type="PANTHER" id="PTHR45658:SF102">
    <property type="entry name" value="GATA TRANSCRIPTION FACTOR 29"/>
    <property type="match status" value="1"/>
</dbReference>
<dbReference type="Gene3D" id="3.30.50.10">
    <property type="entry name" value="Erythroid Transcription Factor GATA-1, subunit A"/>
    <property type="match status" value="1"/>
</dbReference>
<dbReference type="FunFam" id="3.30.50.10:FF:000018">
    <property type="entry name" value="GATA transcription factor"/>
    <property type="match status" value="1"/>
</dbReference>
<dbReference type="OrthoDB" id="2162994at2759"/>
<sequence length="391" mass="43151">MEVQRNYDGESLLVDELFDFSCGDFGGICEEDDQDGLNSIFGELAQPSSSALTSIYDHGSSCSFSSSSLSSSSLDAPEAVESFYSPPEGMKGRTEWFSMFVEDSKRADDKCTELARDDLCFIKGRGRMEFLFENSEVEKPLSTSWLRMTGSGTFCEFLDLGATPLTELTAPDSVMKNYGWDKKGRSKRSSRNGGRAWTLQTALALKSKAPAPSATPDASQPHLFDEDEDDDYHSQASSLEYEPSYSYDEEQKARKKLKKEKRAGGAGGGEEGRRCSHCQVQKTPQWRAGPLGPKTLCNACGVRYKSGRLLPEYRPAASPTFISELHSNSHKKVLEMRNSKTDTTETTSPSLMMPPPSGSTPLPCPFQQEDQEQEEFSSCSQESTVSTESRP</sequence>
<evidence type="ECO:0000256" key="4">
    <source>
        <dbReference type="ARBA" id="ARBA00022833"/>
    </source>
</evidence>
<feature type="region of interest" description="Disordered" evidence="7">
    <location>
        <begin position="207"/>
        <end position="276"/>
    </location>
</feature>
<dbReference type="PROSITE" id="PS50114">
    <property type="entry name" value="GATA_ZN_FINGER_2"/>
    <property type="match status" value="1"/>
</dbReference>